<comment type="caution">
    <text evidence="1">The sequence shown here is derived from an EMBL/GenBank/DDBJ whole genome shotgun (WGS) entry which is preliminary data.</text>
</comment>
<name>A0ACC2GGZ7_DALPE</name>
<evidence type="ECO:0000313" key="1">
    <source>
        <dbReference type="EMBL" id="KAJ8003013.1"/>
    </source>
</evidence>
<proteinExistence type="predicted"/>
<dbReference type="EMBL" id="CM055740">
    <property type="protein sequence ID" value="KAJ8003013.1"/>
    <property type="molecule type" value="Genomic_DNA"/>
</dbReference>
<organism evidence="1 2">
    <name type="scientific">Dallia pectoralis</name>
    <name type="common">Alaska blackfish</name>
    <dbReference type="NCBI Taxonomy" id="75939"/>
    <lineage>
        <taxon>Eukaryota</taxon>
        <taxon>Metazoa</taxon>
        <taxon>Chordata</taxon>
        <taxon>Craniata</taxon>
        <taxon>Vertebrata</taxon>
        <taxon>Euteleostomi</taxon>
        <taxon>Actinopterygii</taxon>
        <taxon>Neopterygii</taxon>
        <taxon>Teleostei</taxon>
        <taxon>Protacanthopterygii</taxon>
        <taxon>Esociformes</taxon>
        <taxon>Umbridae</taxon>
        <taxon>Dallia</taxon>
    </lineage>
</organism>
<sequence length="130" mass="14831">MTTDLRLMLPHQEPGMRGEIRRATPHWQPHPAPSSCYVSWPPTAGNPQVKRLRRKKTQQSTNGRQSPCQRPGRQYHSSLTHQRGSALHDTEFCGGSVGLRRTNKERCRLRPRREKVHILAALLNSAFCTS</sequence>
<evidence type="ECO:0000313" key="2">
    <source>
        <dbReference type="Proteomes" id="UP001157502"/>
    </source>
</evidence>
<accession>A0ACC2GGZ7</accession>
<protein>
    <submittedName>
        <fullName evidence="1">Uncharacterized protein</fullName>
    </submittedName>
</protein>
<dbReference type="Proteomes" id="UP001157502">
    <property type="component" value="Chromosome 13"/>
</dbReference>
<keyword evidence="2" id="KW-1185">Reference proteome</keyword>
<gene>
    <name evidence="1" type="ORF">DPEC_G00164960</name>
</gene>
<reference evidence="1" key="1">
    <citation type="submission" date="2021-05" db="EMBL/GenBank/DDBJ databases">
        <authorList>
            <person name="Pan Q."/>
            <person name="Jouanno E."/>
            <person name="Zahm M."/>
            <person name="Klopp C."/>
            <person name="Cabau C."/>
            <person name="Louis A."/>
            <person name="Berthelot C."/>
            <person name="Parey E."/>
            <person name="Roest Crollius H."/>
            <person name="Montfort J."/>
            <person name="Robinson-Rechavi M."/>
            <person name="Bouchez O."/>
            <person name="Lampietro C."/>
            <person name="Lopez Roques C."/>
            <person name="Donnadieu C."/>
            <person name="Postlethwait J."/>
            <person name="Bobe J."/>
            <person name="Dillon D."/>
            <person name="Chandos A."/>
            <person name="von Hippel F."/>
            <person name="Guiguen Y."/>
        </authorList>
    </citation>
    <scope>NUCLEOTIDE SEQUENCE</scope>
    <source>
        <strain evidence="1">YG-Jan2019</strain>
    </source>
</reference>